<feature type="transmembrane region" description="Helical" evidence="1">
    <location>
        <begin position="68"/>
        <end position="89"/>
    </location>
</feature>
<keyword evidence="1" id="KW-0812">Transmembrane</keyword>
<reference evidence="2" key="2">
    <citation type="submission" date="2019-06" db="EMBL/GenBank/DDBJ databases">
        <title>Genomics analysis of Aphanomyces spp. identifies a new class of oomycete effector associated with host adaptation.</title>
        <authorList>
            <person name="Gaulin E."/>
        </authorList>
    </citation>
    <scope>NUCLEOTIDE SEQUENCE</scope>
    <source>
        <strain evidence="2">CBS 578.67</strain>
    </source>
</reference>
<keyword evidence="1" id="KW-1133">Transmembrane helix</keyword>
<protein>
    <submittedName>
        <fullName evidence="3">Aste57867_3275 protein</fullName>
    </submittedName>
</protein>
<sequence>MKNTAHGGGVVAQAARFRVCPAINGLCVTVVVPRSLTSEVLGVYGVMVTVFVSASVFVLPTLHLNGVFWTAAAVAIVPYCVYGLVNFWLEILDGLYGYQSFSISATTFSVHNHTPARTSHHKEYALAKMGPMHIQTTTSTRTRVCRHHRNTRAQVYPALLFSYDAMTVVELNPFLTKHELELFLLEMTPYLPDHVKQESVAVEEGMISTAQE</sequence>
<dbReference type="AlphaFoldDB" id="A0A485KDQ0"/>
<evidence type="ECO:0000313" key="4">
    <source>
        <dbReference type="Proteomes" id="UP000332933"/>
    </source>
</evidence>
<evidence type="ECO:0000313" key="3">
    <source>
        <dbReference type="EMBL" id="VFT80447.1"/>
    </source>
</evidence>
<proteinExistence type="predicted"/>
<keyword evidence="1" id="KW-0472">Membrane</keyword>
<keyword evidence="4" id="KW-1185">Reference proteome</keyword>
<dbReference type="EMBL" id="VJMH01000540">
    <property type="protein sequence ID" value="KAF0715648.1"/>
    <property type="molecule type" value="Genomic_DNA"/>
</dbReference>
<dbReference type="Proteomes" id="UP000332933">
    <property type="component" value="Unassembled WGS sequence"/>
</dbReference>
<organism evidence="3 4">
    <name type="scientific">Aphanomyces stellatus</name>
    <dbReference type="NCBI Taxonomy" id="120398"/>
    <lineage>
        <taxon>Eukaryota</taxon>
        <taxon>Sar</taxon>
        <taxon>Stramenopiles</taxon>
        <taxon>Oomycota</taxon>
        <taxon>Saprolegniomycetes</taxon>
        <taxon>Saprolegniales</taxon>
        <taxon>Verrucalvaceae</taxon>
        <taxon>Aphanomyces</taxon>
    </lineage>
</organism>
<dbReference type="EMBL" id="CAADRA010000540">
    <property type="protein sequence ID" value="VFT80447.1"/>
    <property type="molecule type" value="Genomic_DNA"/>
</dbReference>
<evidence type="ECO:0000313" key="2">
    <source>
        <dbReference type="EMBL" id="KAF0715648.1"/>
    </source>
</evidence>
<reference evidence="3 4" key="1">
    <citation type="submission" date="2019-03" db="EMBL/GenBank/DDBJ databases">
        <authorList>
            <person name="Gaulin E."/>
            <person name="Dumas B."/>
        </authorList>
    </citation>
    <scope>NUCLEOTIDE SEQUENCE [LARGE SCALE GENOMIC DNA]</scope>
    <source>
        <strain evidence="3">CBS 568.67</strain>
    </source>
</reference>
<gene>
    <name evidence="3" type="primary">Aste57867_3275</name>
    <name evidence="2" type="ORF">As57867_003265</name>
    <name evidence="3" type="ORF">ASTE57867_3275</name>
</gene>
<feature type="transmembrane region" description="Helical" evidence="1">
    <location>
        <begin position="41"/>
        <end position="62"/>
    </location>
</feature>
<evidence type="ECO:0000256" key="1">
    <source>
        <dbReference type="SAM" id="Phobius"/>
    </source>
</evidence>
<accession>A0A485KDQ0</accession>
<name>A0A485KDQ0_9STRA</name>